<dbReference type="GO" id="GO:0012505">
    <property type="term" value="C:endomembrane system"/>
    <property type="evidence" value="ECO:0007669"/>
    <property type="project" value="UniProtKB-SubCell"/>
</dbReference>
<evidence type="ECO:0000256" key="4">
    <source>
        <dbReference type="ARBA" id="ARBA00022692"/>
    </source>
</evidence>
<comment type="caution">
    <text evidence="16">The sequence shown here is derived from an EMBL/GenBank/DDBJ whole genome shotgun (WGS) entry which is preliminary data.</text>
</comment>
<keyword evidence="13" id="KW-1003">Cell membrane</keyword>
<evidence type="ECO:0000256" key="9">
    <source>
        <dbReference type="ARBA" id="ARBA00023310"/>
    </source>
</evidence>
<evidence type="ECO:0000256" key="2">
    <source>
        <dbReference type="ARBA" id="ARBA00022448"/>
    </source>
</evidence>
<evidence type="ECO:0000313" key="16">
    <source>
        <dbReference type="EMBL" id="KGM34591.1"/>
    </source>
</evidence>
<keyword evidence="4 13" id="KW-0812">Transmembrane</keyword>
<dbReference type="GO" id="GO:0005886">
    <property type="term" value="C:plasma membrane"/>
    <property type="evidence" value="ECO:0007669"/>
    <property type="project" value="UniProtKB-SubCell"/>
</dbReference>
<evidence type="ECO:0000256" key="15">
    <source>
        <dbReference type="SAM" id="Coils"/>
    </source>
</evidence>
<evidence type="ECO:0000256" key="14">
    <source>
        <dbReference type="RuleBase" id="RU003848"/>
    </source>
</evidence>
<dbReference type="PANTHER" id="PTHR33445:SF1">
    <property type="entry name" value="ATP SYNTHASE SUBUNIT B"/>
    <property type="match status" value="1"/>
</dbReference>
<dbReference type="RefSeq" id="WP_034834650.1">
    <property type="nucleotide sequence ID" value="NZ_JANX01000082.1"/>
</dbReference>
<gene>
    <name evidence="13" type="primary">atpF</name>
    <name evidence="16" type="ORF">P409_09365</name>
</gene>
<evidence type="ECO:0000256" key="6">
    <source>
        <dbReference type="ARBA" id="ARBA00022989"/>
    </source>
</evidence>
<evidence type="ECO:0000256" key="13">
    <source>
        <dbReference type="HAMAP-Rule" id="MF_01398"/>
    </source>
</evidence>
<accession>A0A0A0D7D5</accession>
<dbReference type="GO" id="GO:0046933">
    <property type="term" value="F:proton-transporting ATP synthase activity, rotational mechanism"/>
    <property type="evidence" value="ECO:0007669"/>
    <property type="project" value="UniProtKB-UniRule"/>
</dbReference>
<keyword evidence="7 13" id="KW-0406">Ion transport</keyword>
<keyword evidence="6 13" id="KW-1133">Transmembrane helix</keyword>
<dbReference type="Proteomes" id="UP000029995">
    <property type="component" value="Unassembled WGS sequence"/>
</dbReference>
<protein>
    <recommendedName>
        <fullName evidence="13">ATP synthase subunit b</fullName>
    </recommendedName>
    <alternativeName>
        <fullName evidence="13">ATP synthase F(0) sector subunit b</fullName>
    </alternativeName>
    <alternativeName>
        <fullName evidence="13">ATPase subunit I</fullName>
    </alternativeName>
    <alternativeName>
        <fullName evidence="13">F-type ATPase subunit b</fullName>
        <shortName evidence="13">F-ATPase subunit b</shortName>
    </alternativeName>
</protein>
<evidence type="ECO:0000256" key="5">
    <source>
        <dbReference type="ARBA" id="ARBA00022781"/>
    </source>
</evidence>
<comment type="similarity">
    <text evidence="1 13 14">Belongs to the ATPase B chain family.</text>
</comment>
<evidence type="ECO:0000256" key="10">
    <source>
        <dbReference type="ARBA" id="ARBA00025198"/>
    </source>
</evidence>
<keyword evidence="8 13" id="KW-0472">Membrane</keyword>
<evidence type="ECO:0000256" key="1">
    <source>
        <dbReference type="ARBA" id="ARBA00005513"/>
    </source>
</evidence>
<evidence type="ECO:0000256" key="7">
    <source>
        <dbReference type="ARBA" id="ARBA00023065"/>
    </source>
</evidence>
<reference evidence="16 17" key="1">
    <citation type="submission" date="2014-01" db="EMBL/GenBank/DDBJ databases">
        <title>Genome sequence determination for a cystic fibrosis isolate, Inquilinus limosus.</title>
        <authorList>
            <person name="Pino M."/>
            <person name="Di Conza J."/>
            <person name="Gutkind G."/>
        </authorList>
    </citation>
    <scope>NUCLEOTIDE SEQUENCE [LARGE SCALE GENOMIC DNA]</scope>
    <source>
        <strain evidence="16 17">MP06</strain>
    </source>
</reference>
<dbReference type="GO" id="GO:0046961">
    <property type="term" value="F:proton-transporting ATPase activity, rotational mechanism"/>
    <property type="evidence" value="ECO:0007669"/>
    <property type="project" value="TreeGrafter"/>
</dbReference>
<comment type="subcellular location">
    <subcellularLocation>
        <location evidence="13">Cell membrane</location>
        <topology evidence="13">Single-pass membrane protein</topology>
    </subcellularLocation>
    <subcellularLocation>
        <location evidence="12">Endomembrane system</location>
        <topology evidence="12">Single-pass membrane protein</topology>
    </subcellularLocation>
</comment>
<dbReference type="Pfam" id="PF00430">
    <property type="entry name" value="ATP-synt_B"/>
    <property type="match status" value="1"/>
</dbReference>
<keyword evidence="5 13" id="KW-0375">Hydrogen ion transport</keyword>
<keyword evidence="9 13" id="KW-0066">ATP synthesis</keyword>
<keyword evidence="15" id="KW-0175">Coiled coil</keyword>
<dbReference type="InterPro" id="IPR002146">
    <property type="entry name" value="ATP_synth_b/b'su_bac/chlpt"/>
</dbReference>
<evidence type="ECO:0000313" key="17">
    <source>
        <dbReference type="Proteomes" id="UP000029995"/>
    </source>
</evidence>
<sequence length="163" mass="17279">MPQFNPEWFASQIFWLAIVFIALYWLLSRRLLPRLAETIDQRAAKIAGDLERAEAARGETEAVSQAYEAALAKARGEAQAAMAAANQEIAELTARRQAAFAAELATRTTEAEARIGKIRADLKADARDIATEVAGVLAAKLTGATPDQAAVTAAVDGALGGAR</sequence>
<dbReference type="PANTHER" id="PTHR33445">
    <property type="entry name" value="ATP SYNTHASE SUBUNIT B', CHLOROPLASTIC"/>
    <property type="match status" value="1"/>
</dbReference>
<dbReference type="InterPro" id="IPR050059">
    <property type="entry name" value="ATP_synthase_B_chain"/>
</dbReference>
<evidence type="ECO:0000256" key="8">
    <source>
        <dbReference type="ARBA" id="ARBA00023136"/>
    </source>
</evidence>
<comment type="subunit">
    <text evidence="13">F-type ATPases have 2 components, F(1) - the catalytic core - and F(0) - the membrane proton channel. F(1) has five subunits: alpha(3), beta(3), gamma(1), delta(1), epsilon(1). F(0) has three main subunits: a(1), b(2) and c(10-14). The alpha and beta chains form an alternating ring which encloses part of the gamma chain. F(1) is attached to F(0) by a central stalk formed by the gamma and epsilon chains, while a peripheral stalk is formed by the delta and b chains.</text>
</comment>
<dbReference type="HAMAP" id="MF_01398">
    <property type="entry name" value="ATP_synth_b_bprime"/>
    <property type="match status" value="1"/>
</dbReference>
<name>A0A0A0D7D5_9PROT</name>
<comment type="function">
    <text evidence="10 13">F(1)F(0) ATP synthase produces ATP from ADP in the presence of a proton or sodium gradient. F-type ATPases consist of two structural domains, F(1) containing the extramembraneous catalytic core and F(0) containing the membrane proton channel, linked together by a central stalk and a peripheral stalk. During catalysis, ATP synthesis in the catalytic domain of F(1) is coupled via a rotary mechanism of the central stalk subunits to proton translocation.</text>
</comment>
<comment type="function">
    <text evidence="11">Component of the F(0) channel, it forms part of the peripheral stalk, linking F(1) to F(0). The b'-subunit is a diverged and duplicated form of b found in plants and photosynthetic bacteria.</text>
</comment>
<dbReference type="AlphaFoldDB" id="A0A0A0D7D5"/>
<proteinExistence type="inferred from homology"/>
<dbReference type="EMBL" id="JANX01000082">
    <property type="protein sequence ID" value="KGM34591.1"/>
    <property type="molecule type" value="Genomic_DNA"/>
</dbReference>
<evidence type="ECO:0000256" key="11">
    <source>
        <dbReference type="ARBA" id="ARBA00025614"/>
    </source>
</evidence>
<dbReference type="GO" id="GO:0045259">
    <property type="term" value="C:proton-transporting ATP synthase complex"/>
    <property type="evidence" value="ECO:0007669"/>
    <property type="project" value="UniProtKB-KW"/>
</dbReference>
<dbReference type="OrthoDB" id="9805716at2"/>
<feature type="coiled-coil region" evidence="15">
    <location>
        <begin position="75"/>
        <end position="102"/>
    </location>
</feature>
<feature type="transmembrane region" description="Helical" evidence="13">
    <location>
        <begin position="6"/>
        <end position="27"/>
    </location>
</feature>
<keyword evidence="3 13" id="KW-0138">CF(0)</keyword>
<keyword evidence="2 13" id="KW-0813">Transport</keyword>
<organism evidence="16 17">
    <name type="scientific">Inquilinus limosus MP06</name>
    <dbReference type="NCBI Taxonomy" id="1398085"/>
    <lineage>
        <taxon>Bacteria</taxon>
        <taxon>Pseudomonadati</taxon>
        <taxon>Pseudomonadota</taxon>
        <taxon>Alphaproteobacteria</taxon>
        <taxon>Rhodospirillales</taxon>
        <taxon>Rhodospirillaceae</taxon>
        <taxon>Inquilinus</taxon>
    </lineage>
</organism>
<evidence type="ECO:0000256" key="3">
    <source>
        <dbReference type="ARBA" id="ARBA00022547"/>
    </source>
</evidence>
<evidence type="ECO:0000256" key="12">
    <source>
        <dbReference type="ARBA" id="ARBA00037847"/>
    </source>
</evidence>